<dbReference type="Gene3D" id="1.10.10.2830">
    <property type="match status" value="1"/>
</dbReference>
<dbReference type="Pfam" id="PF17762">
    <property type="entry name" value="HTH_ParB"/>
    <property type="match status" value="1"/>
</dbReference>
<evidence type="ECO:0000313" key="5">
    <source>
        <dbReference type="Proteomes" id="UP000544134"/>
    </source>
</evidence>
<evidence type="ECO:0000313" key="4">
    <source>
        <dbReference type="EMBL" id="NMM01561.1"/>
    </source>
</evidence>
<dbReference type="GO" id="GO:0003677">
    <property type="term" value="F:DNA binding"/>
    <property type="evidence" value="ECO:0007669"/>
    <property type="project" value="InterPro"/>
</dbReference>
<dbReference type="PANTHER" id="PTHR33375:SF1">
    <property type="entry name" value="CHROMOSOME-PARTITIONING PROTEIN PARB-RELATED"/>
    <property type="match status" value="1"/>
</dbReference>
<dbReference type="InterPro" id="IPR050336">
    <property type="entry name" value="Chromosome_partition/occlusion"/>
</dbReference>
<evidence type="ECO:0000256" key="2">
    <source>
        <dbReference type="ARBA" id="ARBA00022829"/>
    </source>
</evidence>
<dbReference type="PANTHER" id="PTHR33375">
    <property type="entry name" value="CHROMOSOME-PARTITIONING PROTEIN PARB-RELATED"/>
    <property type="match status" value="1"/>
</dbReference>
<dbReference type="NCBIfam" id="TIGR00180">
    <property type="entry name" value="parB_part"/>
    <property type="match status" value="1"/>
</dbReference>
<protein>
    <submittedName>
        <fullName evidence="4">PRTRC system ParB family protein</fullName>
    </submittedName>
</protein>
<sequence>MQQTIPLNRIKVLSNPRKYFDPLKMAEMEASVRETGVIQPILVRPSDDGNFIVIAGERRYRAAMTVHGELYEIPAMVHDVDEATAKSMALIENIQRQDMSPAEEAVSAAEQVGLLKGDRDEAARILGWNRQTLDKRLALMNCTPSVLEALTNRQILLGHAELFAAFTKENQDKLLPVIIAEKRSIADLKTVLERAACALSAAIFDKADCAACPHNSSAQSEMFGESIATGNCTNRGCYNDKTEKALEAQVESMKDEYPVVRIVRAGDNETRVQLTADGPKGVGAEQVVACHGCQSYGAAVSGLPDSLGKVYRGQCFDTVCNMKKVAARIKAEKAAQQPASPAASKAATAPAKKVAGAAGAAPAPTQAATVVSESERVKAYRVKLWRKALRKDIGLDHGLAREYLIGLVMTGHARDIDGPAYRGLLAKGLKLEVQESDIAEAINVVKGVPSDRQVALITAMLFTAIEGLAVHALTALCRAHGLDLTKHWKLDKEFLELVTKAEMMVIADELGIRAALGENFKKVFAKSKGEVIDALLAVEGFDYTGKLLKILQF</sequence>
<comment type="caution">
    <text evidence="4">The sequence shown here is derived from an EMBL/GenBank/DDBJ whole genome shotgun (WGS) entry which is preliminary data.</text>
</comment>
<evidence type="ECO:0000256" key="1">
    <source>
        <dbReference type="ARBA" id="ARBA00006295"/>
    </source>
</evidence>
<dbReference type="CDD" id="cd16393">
    <property type="entry name" value="SPO0J_N"/>
    <property type="match status" value="1"/>
</dbReference>
<dbReference type="RefSeq" id="WP_169488389.1">
    <property type="nucleotide sequence ID" value="NZ_JABBGJ010000031.1"/>
</dbReference>
<feature type="domain" description="ParB-like N-terminal" evidence="3">
    <location>
        <begin position="3"/>
        <end position="94"/>
    </location>
</feature>
<dbReference type="Proteomes" id="UP000544134">
    <property type="component" value="Unassembled WGS sequence"/>
</dbReference>
<dbReference type="Gene3D" id="3.90.1530.30">
    <property type="match status" value="1"/>
</dbReference>
<dbReference type="SMART" id="SM00470">
    <property type="entry name" value="ParB"/>
    <property type="match status" value="1"/>
</dbReference>
<dbReference type="NCBIfam" id="TIGR03734">
    <property type="entry name" value="PRTRC_parB"/>
    <property type="match status" value="1"/>
</dbReference>
<proteinExistence type="inferred from homology"/>
<comment type="similarity">
    <text evidence="1">Belongs to the ParB family.</text>
</comment>
<name>A0A848IIN6_9BURK</name>
<dbReference type="EMBL" id="JABBGJ010000031">
    <property type="protein sequence ID" value="NMM01561.1"/>
    <property type="molecule type" value="Genomic_DNA"/>
</dbReference>
<gene>
    <name evidence="4" type="ORF">HHL24_26935</name>
</gene>
<dbReference type="InterPro" id="IPR041468">
    <property type="entry name" value="HTH_ParB/Spo0J"/>
</dbReference>
<accession>A0A848IIN6</accession>
<dbReference type="GO" id="GO:0007059">
    <property type="term" value="P:chromosome segregation"/>
    <property type="evidence" value="ECO:0007669"/>
    <property type="project" value="UniProtKB-KW"/>
</dbReference>
<keyword evidence="2" id="KW-0159">Chromosome partition</keyword>
<dbReference type="InterPro" id="IPR003115">
    <property type="entry name" value="ParB_N"/>
</dbReference>
<dbReference type="InterPro" id="IPR022396">
    <property type="entry name" value="PRTRC_ParB"/>
</dbReference>
<organism evidence="4 5">
    <name type="scientific">Paraburkholderia polaris</name>
    <dbReference type="NCBI Taxonomy" id="2728848"/>
    <lineage>
        <taxon>Bacteria</taxon>
        <taxon>Pseudomonadati</taxon>
        <taxon>Pseudomonadota</taxon>
        <taxon>Betaproteobacteria</taxon>
        <taxon>Burkholderiales</taxon>
        <taxon>Burkholderiaceae</taxon>
        <taxon>Paraburkholderia</taxon>
    </lineage>
</organism>
<dbReference type="Pfam" id="PF02195">
    <property type="entry name" value="ParB_N"/>
    <property type="match status" value="1"/>
</dbReference>
<dbReference type="SUPFAM" id="SSF110849">
    <property type="entry name" value="ParB/Sulfiredoxin"/>
    <property type="match status" value="1"/>
</dbReference>
<dbReference type="InterPro" id="IPR036086">
    <property type="entry name" value="ParB/Sulfiredoxin_sf"/>
</dbReference>
<dbReference type="GO" id="GO:0005694">
    <property type="term" value="C:chromosome"/>
    <property type="evidence" value="ECO:0007669"/>
    <property type="project" value="TreeGrafter"/>
</dbReference>
<dbReference type="InterPro" id="IPR004437">
    <property type="entry name" value="ParB/RepB/Spo0J"/>
</dbReference>
<keyword evidence="5" id="KW-1185">Reference proteome</keyword>
<reference evidence="4 5" key="1">
    <citation type="submission" date="2020-04" db="EMBL/GenBank/DDBJ databases">
        <title>Paraburkholderia sp. RP-4-7 isolated from soil.</title>
        <authorList>
            <person name="Dahal R.H."/>
        </authorList>
    </citation>
    <scope>NUCLEOTIDE SEQUENCE [LARGE SCALE GENOMIC DNA]</scope>
    <source>
        <strain evidence="4 5">RP-4-7</strain>
    </source>
</reference>
<evidence type="ECO:0000259" key="3">
    <source>
        <dbReference type="SMART" id="SM00470"/>
    </source>
</evidence>
<dbReference type="AlphaFoldDB" id="A0A848IIN6"/>